<comment type="cofactor">
    <cofactor evidence="1 4">
        <name>pyridoxal 5'-phosphate</name>
        <dbReference type="ChEBI" id="CHEBI:597326"/>
    </cofactor>
</comment>
<dbReference type="Gene3D" id="2.40.37.10">
    <property type="entry name" value="Lyase, Ornithine Decarboxylase, Chain A, domain 1"/>
    <property type="match status" value="1"/>
</dbReference>
<organism evidence="7 8">
    <name type="scientific">Helicobacter cinaedi</name>
    <dbReference type="NCBI Taxonomy" id="213"/>
    <lineage>
        <taxon>Bacteria</taxon>
        <taxon>Pseudomonadati</taxon>
        <taxon>Campylobacterota</taxon>
        <taxon>Epsilonproteobacteria</taxon>
        <taxon>Campylobacterales</taxon>
        <taxon>Helicobacteraceae</taxon>
        <taxon>Helicobacter</taxon>
    </lineage>
</organism>
<dbReference type="InterPro" id="IPR009006">
    <property type="entry name" value="Ala_racemase/Decarboxylase_C"/>
</dbReference>
<keyword evidence="3 7" id="KW-0413">Isomerase</keyword>
<dbReference type="EC" id="5.1.1.1" evidence="7"/>
<feature type="binding site" evidence="5">
    <location>
        <position position="303"/>
    </location>
    <ligand>
        <name>substrate</name>
    </ligand>
</feature>
<dbReference type="NCBIfam" id="NF000791">
    <property type="entry name" value="PRK00053.2-2"/>
    <property type="match status" value="1"/>
</dbReference>
<feature type="modified residue" description="N6-(pyridoxal phosphate)lysine" evidence="4">
    <location>
        <position position="37"/>
    </location>
</feature>
<evidence type="ECO:0000313" key="7">
    <source>
        <dbReference type="EMBL" id="STP09097.1"/>
    </source>
</evidence>
<dbReference type="InterPro" id="IPR011079">
    <property type="entry name" value="Ala_racemase_C"/>
</dbReference>
<dbReference type="SUPFAM" id="SSF50621">
    <property type="entry name" value="Alanine racemase C-terminal domain-like"/>
    <property type="match status" value="1"/>
</dbReference>
<dbReference type="AlphaFoldDB" id="A0A377JN39"/>
<evidence type="ECO:0000313" key="8">
    <source>
        <dbReference type="Proteomes" id="UP000255335"/>
    </source>
</evidence>
<dbReference type="GO" id="GO:0030632">
    <property type="term" value="P:D-alanine biosynthetic process"/>
    <property type="evidence" value="ECO:0007669"/>
    <property type="project" value="TreeGrafter"/>
</dbReference>
<evidence type="ECO:0000256" key="4">
    <source>
        <dbReference type="PIRSR" id="PIRSR600821-50"/>
    </source>
</evidence>
<evidence type="ECO:0000259" key="6">
    <source>
        <dbReference type="SMART" id="SM01005"/>
    </source>
</evidence>
<dbReference type="Gene3D" id="3.20.20.10">
    <property type="entry name" value="Alanine racemase"/>
    <property type="match status" value="1"/>
</dbReference>
<dbReference type="GO" id="GO:0030170">
    <property type="term" value="F:pyridoxal phosphate binding"/>
    <property type="evidence" value="ECO:0007669"/>
    <property type="project" value="TreeGrafter"/>
</dbReference>
<dbReference type="InterPro" id="IPR020622">
    <property type="entry name" value="Ala_racemase_pyridoxalP-BS"/>
</dbReference>
<reference evidence="7 8" key="1">
    <citation type="submission" date="2018-06" db="EMBL/GenBank/DDBJ databases">
        <authorList>
            <consortium name="Pathogen Informatics"/>
            <person name="Doyle S."/>
        </authorList>
    </citation>
    <scope>NUCLEOTIDE SEQUENCE [LARGE SCALE GENOMIC DNA]</scope>
    <source>
        <strain evidence="7 8">NCTC12221</strain>
    </source>
</reference>
<feature type="binding site" evidence="5">
    <location>
        <position position="122"/>
    </location>
    <ligand>
        <name>substrate</name>
    </ligand>
</feature>
<feature type="domain" description="Alanine racemase C-terminal" evidence="6">
    <location>
        <begin position="236"/>
        <end position="348"/>
    </location>
</feature>
<dbReference type="InterPro" id="IPR000821">
    <property type="entry name" value="Ala_racemase"/>
</dbReference>
<dbReference type="SMART" id="SM01005">
    <property type="entry name" value="Ala_racemase_C"/>
    <property type="match status" value="1"/>
</dbReference>
<dbReference type="GO" id="GO:0008784">
    <property type="term" value="F:alanine racemase activity"/>
    <property type="evidence" value="ECO:0007669"/>
    <property type="project" value="UniProtKB-EC"/>
</dbReference>
<dbReference type="SUPFAM" id="SSF51419">
    <property type="entry name" value="PLP-binding barrel"/>
    <property type="match status" value="1"/>
</dbReference>
<evidence type="ECO:0000256" key="2">
    <source>
        <dbReference type="ARBA" id="ARBA00022898"/>
    </source>
</evidence>
<keyword evidence="2 4" id="KW-0663">Pyridoxal phosphate</keyword>
<dbReference type="PRINTS" id="PR00992">
    <property type="entry name" value="ALARACEMASE"/>
</dbReference>
<sequence>MAEIILDSKAYKHNLNLIHSHINSHSKSNVEIAAVLKDNAYGHGLKEVATIAADYGIKSVFVKNYNEAIQIYEFFPQVTALYGMPQGDFATNIAFVIHDKEHISALPQGTKVELKVNVGMNRNGIEPSELESFIQVILQKKLELIGVFSHNGYGDDLDSAFFHTQSNFAKLKQEVLHLSQKYGFAPPRFHSLSTSGAIRVASEGGITDDLVRIGIGAYGYLDVSFENPISDKLQKVASLYADRVSTRFLDKGERIGYSGCTTLESPQVVSTYDIGYGDGFFRVNENHKVYIANGLQILPRSSMDCFSCFCDEPRICVFNDVTHLAKAFGTISYEILTHLSPSIKRTII</sequence>
<dbReference type="Pfam" id="PF00842">
    <property type="entry name" value="Ala_racemase_C"/>
    <property type="match status" value="1"/>
</dbReference>
<evidence type="ECO:0000256" key="1">
    <source>
        <dbReference type="ARBA" id="ARBA00001933"/>
    </source>
</evidence>
<evidence type="ECO:0000256" key="3">
    <source>
        <dbReference type="ARBA" id="ARBA00023235"/>
    </source>
</evidence>
<protein>
    <submittedName>
        <fullName evidence="7">Alanine racemase</fullName>
        <ecNumber evidence="7">5.1.1.1</ecNumber>
    </submittedName>
</protein>
<dbReference type="RefSeq" id="WP_115025863.1">
    <property type="nucleotide sequence ID" value="NZ_UGHZ01000001.1"/>
</dbReference>
<dbReference type="InterPro" id="IPR029066">
    <property type="entry name" value="PLP-binding_barrel"/>
</dbReference>
<dbReference type="PANTHER" id="PTHR30511">
    <property type="entry name" value="ALANINE RACEMASE"/>
    <property type="match status" value="1"/>
</dbReference>
<dbReference type="PANTHER" id="PTHR30511:SF0">
    <property type="entry name" value="ALANINE RACEMASE, CATABOLIC-RELATED"/>
    <property type="match status" value="1"/>
</dbReference>
<dbReference type="GO" id="GO:0009252">
    <property type="term" value="P:peptidoglycan biosynthetic process"/>
    <property type="evidence" value="ECO:0007669"/>
    <property type="project" value="TreeGrafter"/>
</dbReference>
<dbReference type="GO" id="GO:0005829">
    <property type="term" value="C:cytosol"/>
    <property type="evidence" value="ECO:0007669"/>
    <property type="project" value="TreeGrafter"/>
</dbReference>
<proteinExistence type="predicted"/>
<dbReference type="Pfam" id="PF01168">
    <property type="entry name" value="Ala_racemase_N"/>
    <property type="match status" value="1"/>
</dbReference>
<dbReference type="Proteomes" id="UP000255335">
    <property type="component" value="Unassembled WGS sequence"/>
</dbReference>
<accession>A0A377JN39</accession>
<dbReference type="InterPro" id="IPR001608">
    <property type="entry name" value="Ala_racemase_N"/>
</dbReference>
<dbReference type="PROSITE" id="PS00395">
    <property type="entry name" value="ALANINE_RACEMASE"/>
    <property type="match status" value="1"/>
</dbReference>
<evidence type="ECO:0000256" key="5">
    <source>
        <dbReference type="PIRSR" id="PIRSR600821-52"/>
    </source>
</evidence>
<gene>
    <name evidence="7" type="primary">alr</name>
    <name evidence="7" type="ORF">NCTC12221_00527</name>
</gene>
<name>A0A377JN39_9HELI</name>
<dbReference type="EMBL" id="UGHZ01000001">
    <property type="protein sequence ID" value="STP09097.1"/>
    <property type="molecule type" value="Genomic_DNA"/>
</dbReference>